<dbReference type="AlphaFoldDB" id="A0A1Y6BW09"/>
<evidence type="ECO:0000313" key="1">
    <source>
        <dbReference type="EMBL" id="SMF30687.1"/>
    </source>
</evidence>
<dbReference type="EMBL" id="FWZX01000010">
    <property type="protein sequence ID" value="SMF30687.1"/>
    <property type="molecule type" value="Genomic_DNA"/>
</dbReference>
<accession>A0A1Y6BW09</accession>
<dbReference type="STRING" id="560819.SAMN05428998_110127"/>
<name>A0A1Y6BW09_9PROT</name>
<keyword evidence="2" id="KW-1185">Reference proteome</keyword>
<organism evidence="1 2">
    <name type="scientific">Tistlia consotensis USBA 355</name>
    <dbReference type="NCBI Taxonomy" id="560819"/>
    <lineage>
        <taxon>Bacteria</taxon>
        <taxon>Pseudomonadati</taxon>
        <taxon>Pseudomonadota</taxon>
        <taxon>Alphaproteobacteria</taxon>
        <taxon>Rhodospirillales</taxon>
        <taxon>Rhodovibrionaceae</taxon>
        <taxon>Tistlia</taxon>
    </lineage>
</organism>
<evidence type="ECO:0000313" key="2">
    <source>
        <dbReference type="Proteomes" id="UP000192917"/>
    </source>
</evidence>
<proteinExistence type="predicted"/>
<dbReference type="RefSeq" id="WP_085123342.1">
    <property type="nucleotide sequence ID" value="NZ_FWZX01000010.1"/>
</dbReference>
<protein>
    <submittedName>
        <fullName evidence="1">Uncharacterized protein</fullName>
    </submittedName>
</protein>
<dbReference type="Proteomes" id="UP000192917">
    <property type="component" value="Unassembled WGS sequence"/>
</dbReference>
<gene>
    <name evidence="1" type="ORF">SAMN05428998_110127</name>
</gene>
<sequence length="105" mass="10868">MTARVEVRDGAVYLPAALAETYFRGVDAVVLLIRGGALQVLPVRQAAAGGCLLKIRNAAGDRVAAAPDLFLAAGLGAWAAQGLEARWSSEAGALVVELPIQKLQT</sequence>
<reference evidence="1 2" key="1">
    <citation type="submission" date="2017-04" db="EMBL/GenBank/DDBJ databases">
        <authorList>
            <person name="Afonso C.L."/>
            <person name="Miller P.J."/>
            <person name="Scott M.A."/>
            <person name="Spackman E."/>
            <person name="Goraichik I."/>
            <person name="Dimitrov K.M."/>
            <person name="Suarez D.L."/>
            <person name="Swayne D.E."/>
        </authorList>
    </citation>
    <scope>NUCLEOTIDE SEQUENCE [LARGE SCALE GENOMIC DNA]</scope>
    <source>
        <strain evidence="1 2">USBA 355</strain>
    </source>
</reference>